<comment type="caution">
    <text evidence="1">The sequence shown here is derived from an EMBL/GenBank/DDBJ whole genome shotgun (WGS) entry which is preliminary data.</text>
</comment>
<proteinExistence type="predicted"/>
<dbReference type="Gene3D" id="3.40.50.300">
    <property type="entry name" value="P-loop containing nucleotide triphosphate hydrolases"/>
    <property type="match status" value="1"/>
</dbReference>
<dbReference type="Proteomes" id="UP001201163">
    <property type="component" value="Unassembled WGS sequence"/>
</dbReference>
<sequence>MHLIFVAQSDAANFALAWNSKGIQARLTCLITNHSAQSSPIRDIPSDVSGRASAASGKTKGHCIRTLRKVADQTDAVLLVLDARDTTGAAASWSRRRCEVEDKRLVFVFNMIDPVPRENAQVFAEGPPPRDPNDAFPSWVRTNFSFGISPAISFTFWRCTVRDQRGTALHCCRPPERR</sequence>
<keyword evidence="2" id="KW-1185">Reference proteome</keyword>
<protein>
    <submittedName>
        <fullName evidence="1">Uncharacterized protein</fullName>
    </submittedName>
</protein>
<dbReference type="EMBL" id="JAKELL010000179">
    <property type="protein sequence ID" value="KAH8979263.1"/>
    <property type="molecule type" value="Genomic_DNA"/>
</dbReference>
<dbReference type="AlphaFoldDB" id="A0AAD4L5S0"/>
<dbReference type="InterPro" id="IPR027417">
    <property type="entry name" value="P-loop_NTPase"/>
</dbReference>
<evidence type="ECO:0000313" key="1">
    <source>
        <dbReference type="EMBL" id="KAH8979263.1"/>
    </source>
</evidence>
<reference evidence="1" key="1">
    <citation type="submission" date="2022-01" db="EMBL/GenBank/DDBJ databases">
        <title>Comparative genomics reveals a dynamic genome evolution in the ectomycorrhizal milk-cap (Lactarius) mushrooms.</title>
        <authorList>
            <consortium name="DOE Joint Genome Institute"/>
            <person name="Lebreton A."/>
            <person name="Tang N."/>
            <person name="Kuo A."/>
            <person name="LaButti K."/>
            <person name="Drula E."/>
            <person name="Barry K."/>
            <person name="Clum A."/>
            <person name="Lipzen A."/>
            <person name="Mousain D."/>
            <person name="Ng V."/>
            <person name="Wang R."/>
            <person name="Wang X."/>
            <person name="Dai Y."/>
            <person name="Henrissat B."/>
            <person name="Grigoriev I.V."/>
            <person name="Guerin-Laguette A."/>
            <person name="Yu F."/>
            <person name="Martin F.M."/>
        </authorList>
    </citation>
    <scope>NUCLEOTIDE SEQUENCE</scope>
    <source>
        <strain evidence="1">QP</strain>
    </source>
</reference>
<organism evidence="1 2">
    <name type="scientific">Lactarius akahatsu</name>
    <dbReference type="NCBI Taxonomy" id="416441"/>
    <lineage>
        <taxon>Eukaryota</taxon>
        <taxon>Fungi</taxon>
        <taxon>Dikarya</taxon>
        <taxon>Basidiomycota</taxon>
        <taxon>Agaricomycotina</taxon>
        <taxon>Agaricomycetes</taxon>
        <taxon>Russulales</taxon>
        <taxon>Russulaceae</taxon>
        <taxon>Lactarius</taxon>
    </lineage>
</organism>
<accession>A0AAD4L5S0</accession>
<dbReference type="SUPFAM" id="SSF52540">
    <property type="entry name" value="P-loop containing nucleoside triphosphate hydrolases"/>
    <property type="match status" value="1"/>
</dbReference>
<evidence type="ECO:0000313" key="2">
    <source>
        <dbReference type="Proteomes" id="UP001201163"/>
    </source>
</evidence>
<gene>
    <name evidence="1" type="ORF">EDB92DRAFT_393152</name>
</gene>
<name>A0AAD4L5S0_9AGAM</name>